<evidence type="ECO:0000259" key="4">
    <source>
        <dbReference type="Pfam" id="PF13435"/>
    </source>
</evidence>
<keyword evidence="1 3" id="KW-0732">Signal</keyword>
<dbReference type="InterPro" id="IPR019734">
    <property type="entry name" value="TPR_rpt"/>
</dbReference>
<dbReference type="Pfam" id="PF14559">
    <property type="entry name" value="TPR_19"/>
    <property type="match status" value="1"/>
</dbReference>
<dbReference type="EMBL" id="CACVAQ010000424">
    <property type="protein sequence ID" value="CAA6828192.1"/>
    <property type="molecule type" value="Genomic_DNA"/>
</dbReference>
<dbReference type="InterPro" id="IPR051829">
    <property type="entry name" value="Multiheme_Cytochr_ET"/>
</dbReference>
<sequence length="643" mass="72774">MTKYRISTGILILMVSCMWFCAPNSTTEKSVEAFLNLNDSVEHVGMQMCQSCHNNVYQTYIETGMGQSFGKADLKKTAAEFGPDALVYDETLDFYYKPYFQDSVMYVMEFRLEGKDTVHKRIEKIDYIIGSGHHTNSHMIDRNGYVYQAPITYYTQDKKWDLAPGFEENNERFGRAILSECLTCHNHTPTPATGSDNKYHKMPLGIECERCHGAGGLHVKEKLLGKHVDTSKFVDYSIVNPKHLPIDRQMDLCQRCHLQGVAVLNEGKTFYDFKPGMQLSDVMNVFLPRFTNSDKRFIMASQADRLQLSACFNVSGKLSCITCHNPHHDVHSTTENNYNSACQSCHHKNTTQSKLFDCSAPSAQRNVEQDNCVACHMPPSGSIDIPHINITDHYISKKNTKTTDTLSQEKVEEIAGFLGLESLIVKEVQPLQMARGYLALWDKFMGTPSVLDSAKYYLDQSKASRKEKFNTLIHYYFNKKEYALLASIALAPKDVQDAWTAYRIGEAAYKNKNLSKALSYYQQASNLKPYSLIFQEKLGSTYAQLGQLGAAEKVFHFILKEDPSRKMALSNLGLLKAQQGKITQALLLYNKALTLDPDYKNALLNKIGLLIQLGRTSEAQPTIQHLIKKHPNYQAILKQQGIL</sequence>
<feature type="repeat" description="TPR" evidence="2">
    <location>
        <begin position="498"/>
        <end position="531"/>
    </location>
</feature>
<dbReference type="SMART" id="SM00028">
    <property type="entry name" value="TPR"/>
    <property type="match status" value="3"/>
</dbReference>
<accession>A0A6S6UHW7</accession>
<reference evidence="5" key="1">
    <citation type="submission" date="2020-01" db="EMBL/GenBank/DDBJ databases">
        <authorList>
            <person name="Meier V. D."/>
            <person name="Meier V D."/>
        </authorList>
    </citation>
    <scope>NUCLEOTIDE SEQUENCE</scope>
    <source>
        <strain evidence="5">HLG_WM_MAG_10</strain>
    </source>
</reference>
<feature type="chain" id="PRO_5028169607" evidence="3">
    <location>
        <begin position="22"/>
        <end position="643"/>
    </location>
</feature>
<organism evidence="5">
    <name type="scientific">uncultured Aureispira sp</name>
    <dbReference type="NCBI Taxonomy" id="1331704"/>
    <lineage>
        <taxon>Bacteria</taxon>
        <taxon>Pseudomonadati</taxon>
        <taxon>Bacteroidota</taxon>
        <taxon>Saprospiria</taxon>
        <taxon>Saprospirales</taxon>
        <taxon>Saprospiraceae</taxon>
        <taxon>Aureispira</taxon>
        <taxon>environmental samples</taxon>
    </lineage>
</organism>
<dbReference type="Gene3D" id="1.10.1130.10">
    <property type="entry name" value="Flavocytochrome C3, Chain A"/>
    <property type="match status" value="1"/>
</dbReference>
<dbReference type="PANTHER" id="PTHR35038">
    <property type="entry name" value="DISSIMILATORY SULFITE REDUCTASE SIRA"/>
    <property type="match status" value="1"/>
</dbReference>
<dbReference type="SUPFAM" id="SSF48452">
    <property type="entry name" value="TPR-like"/>
    <property type="match status" value="1"/>
</dbReference>
<dbReference type="PANTHER" id="PTHR35038:SF8">
    <property type="entry name" value="C-TYPE POLYHEME CYTOCHROME OMCC"/>
    <property type="match status" value="1"/>
</dbReference>
<dbReference type="InterPro" id="IPR011990">
    <property type="entry name" value="TPR-like_helical_dom_sf"/>
</dbReference>
<feature type="signal peptide" evidence="3">
    <location>
        <begin position="1"/>
        <end position="21"/>
    </location>
</feature>
<name>A0A6S6UHW7_9BACT</name>
<dbReference type="AlphaFoldDB" id="A0A6S6UHW7"/>
<evidence type="ECO:0000256" key="2">
    <source>
        <dbReference type="PROSITE-ProRule" id="PRU00339"/>
    </source>
</evidence>
<dbReference type="InterPro" id="IPR036280">
    <property type="entry name" value="Multihaem_cyt_sf"/>
</dbReference>
<evidence type="ECO:0000313" key="5">
    <source>
        <dbReference type="EMBL" id="CAA6828192.1"/>
    </source>
</evidence>
<evidence type="ECO:0000256" key="1">
    <source>
        <dbReference type="ARBA" id="ARBA00022729"/>
    </source>
</evidence>
<evidence type="ECO:0000256" key="3">
    <source>
        <dbReference type="SAM" id="SignalP"/>
    </source>
</evidence>
<dbReference type="Gene3D" id="1.25.40.10">
    <property type="entry name" value="Tetratricopeptide repeat domain"/>
    <property type="match status" value="1"/>
</dbReference>
<dbReference type="PROSITE" id="PS50005">
    <property type="entry name" value="TPR"/>
    <property type="match status" value="2"/>
</dbReference>
<dbReference type="InterPro" id="IPR023155">
    <property type="entry name" value="Cyt_c-552/4"/>
</dbReference>
<keyword evidence="2" id="KW-0802">TPR repeat</keyword>
<dbReference type="Pfam" id="PF13435">
    <property type="entry name" value="Cytochrome_C554"/>
    <property type="match status" value="1"/>
</dbReference>
<proteinExistence type="predicted"/>
<protein>
    <submittedName>
        <fullName evidence="5">Flp pilus assembly protein TadD</fullName>
    </submittedName>
</protein>
<gene>
    <name evidence="5" type="ORF">HELGO_WM22380</name>
</gene>
<feature type="domain" description="Cytochrome c-552/4" evidence="4">
    <location>
        <begin position="178"/>
        <end position="213"/>
    </location>
</feature>
<dbReference type="PROSITE" id="PS50293">
    <property type="entry name" value="TPR_REGION"/>
    <property type="match status" value="1"/>
</dbReference>
<dbReference type="PROSITE" id="PS51257">
    <property type="entry name" value="PROKAR_LIPOPROTEIN"/>
    <property type="match status" value="1"/>
</dbReference>
<dbReference type="SUPFAM" id="SSF48695">
    <property type="entry name" value="Multiheme cytochromes"/>
    <property type="match status" value="1"/>
</dbReference>
<feature type="repeat" description="TPR" evidence="2">
    <location>
        <begin position="566"/>
        <end position="599"/>
    </location>
</feature>